<feature type="domain" description="LTI65/LTI78 PGEED repeat" evidence="2">
    <location>
        <begin position="598"/>
        <end position="627"/>
    </location>
</feature>
<feature type="compositionally biased region" description="Basic and acidic residues" evidence="1">
    <location>
        <begin position="44"/>
        <end position="54"/>
    </location>
</feature>
<evidence type="ECO:0008006" key="7">
    <source>
        <dbReference type="Google" id="ProtNLM"/>
    </source>
</evidence>
<feature type="compositionally biased region" description="Polar residues" evidence="1">
    <location>
        <begin position="520"/>
        <end position="529"/>
    </location>
</feature>
<keyword evidence="6" id="KW-1185">Reference proteome</keyword>
<feature type="compositionally biased region" description="Polar residues" evidence="1">
    <location>
        <begin position="485"/>
        <end position="501"/>
    </location>
</feature>
<dbReference type="Proteomes" id="UP000238479">
    <property type="component" value="Chromosome 1"/>
</dbReference>
<dbReference type="GO" id="GO:0006950">
    <property type="term" value="P:response to stress"/>
    <property type="evidence" value="ECO:0007669"/>
    <property type="project" value="TreeGrafter"/>
</dbReference>
<dbReference type="Pfam" id="PF07918">
    <property type="entry name" value="CAP160"/>
    <property type="match status" value="2"/>
</dbReference>
<feature type="compositionally biased region" description="Acidic residues" evidence="1">
    <location>
        <begin position="56"/>
        <end position="70"/>
    </location>
</feature>
<name>A0A2P6SN23_ROSCH</name>
<dbReference type="PANTHER" id="PTHR33836">
    <property type="entry name" value="LOW-TEMPERATURE-INDUCED 65 KDA PROTEIN-RELATED"/>
    <property type="match status" value="1"/>
</dbReference>
<feature type="region of interest" description="Disordered" evidence="1">
    <location>
        <begin position="405"/>
        <end position="437"/>
    </location>
</feature>
<evidence type="ECO:0000313" key="5">
    <source>
        <dbReference type="EMBL" id="PRQ60087.1"/>
    </source>
</evidence>
<feature type="compositionally biased region" description="Polar residues" evidence="1">
    <location>
        <begin position="364"/>
        <end position="379"/>
    </location>
</feature>
<feature type="region of interest" description="Disordered" evidence="1">
    <location>
        <begin position="464"/>
        <end position="529"/>
    </location>
</feature>
<dbReference type="Gramene" id="PRQ60087">
    <property type="protein sequence ID" value="PRQ60087"/>
    <property type="gene ID" value="RchiOBHm_Chr1g0377291"/>
</dbReference>
<feature type="compositionally biased region" description="Basic residues" evidence="1">
    <location>
        <begin position="23"/>
        <end position="33"/>
    </location>
</feature>
<organism evidence="5 6">
    <name type="scientific">Rosa chinensis</name>
    <name type="common">China rose</name>
    <dbReference type="NCBI Taxonomy" id="74649"/>
    <lineage>
        <taxon>Eukaryota</taxon>
        <taxon>Viridiplantae</taxon>
        <taxon>Streptophyta</taxon>
        <taxon>Embryophyta</taxon>
        <taxon>Tracheophyta</taxon>
        <taxon>Spermatophyta</taxon>
        <taxon>Magnoliopsida</taxon>
        <taxon>eudicotyledons</taxon>
        <taxon>Gunneridae</taxon>
        <taxon>Pentapetalae</taxon>
        <taxon>rosids</taxon>
        <taxon>fabids</taxon>
        <taxon>Rosales</taxon>
        <taxon>Rosaceae</taxon>
        <taxon>Rosoideae</taxon>
        <taxon>Rosoideae incertae sedis</taxon>
        <taxon>Rosa</taxon>
    </lineage>
</organism>
<evidence type="ECO:0000259" key="3">
    <source>
        <dbReference type="Pfam" id="PF23402"/>
    </source>
</evidence>
<dbReference type="STRING" id="74649.A0A2P6SN23"/>
<dbReference type="GO" id="GO:0009737">
    <property type="term" value="P:response to abscisic acid"/>
    <property type="evidence" value="ECO:0007669"/>
    <property type="project" value="InterPro"/>
</dbReference>
<dbReference type="EMBL" id="PDCK01000039">
    <property type="protein sequence ID" value="PRQ60087.1"/>
    <property type="molecule type" value="Genomic_DNA"/>
</dbReference>
<gene>
    <name evidence="5" type="ORF">RchiOBHm_Chr1g0377291</name>
</gene>
<dbReference type="OMA" id="FPMRSHT"/>
<evidence type="ECO:0000259" key="2">
    <source>
        <dbReference type="Pfam" id="PF23399"/>
    </source>
</evidence>
<dbReference type="InterPro" id="IPR056605">
    <property type="entry name" value="LTI65_LTI78_N"/>
</dbReference>
<accession>A0A2P6SN23</accession>
<protein>
    <recommendedName>
        <fullName evidence="7">Low-temperature-induced 65 kDa protein</fullName>
    </recommendedName>
</protein>
<evidence type="ECO:0000313" key="6">
    <source>
        <dbReference type="Proteomes" id="UP000238479"/>
    </source>
</evidence>
<dbReference type="Pfam" id="PF23402">
    <property type="entry name" value="LTI65_LTI78_NYQTKV"/>
    <property type="match status" value="1"/>
</dbReference>
<dbReference type="PANTHER" id="PTHR33836:SF1">
    <property type="entry name" value="LOW-TEMPERATURE-INDUCED 65 KDA PROTEIN-RELATED"/>
    <property type="match status" value="1"/>
</dbReference>
<dbReference type="InterPro" id="IPR057059">
    <property type="entry name" value="LTI65/LTI78_PGEED"/>
</dbReference>
<evidence type="ECO:0000259" key="4">
    <source>
        <dbReference type="Pfam" id="PF23403"/>
    </source>
</evidence>
<dbReference type="Pfam" id="PF23399">
    <property type="entry name" value="LTI65_PGEED"/>
    <property type="match status" value="1"/>
</dbReference>
<comment type="caution">
    <text evidence="5">The sequence shown here is derived from an EMBL/GenBank/DDBJ whole genome shotgun (WGS) entry which is preliminary data.</text>
</comment>
<dbReference type="InterPro" id="IPR057058">
    <property type="entry name" value="LTI65_LTI78_NYQTKV"/>
</dbReference>
<reference evidence="5 6" key="1">
    <citation type="journal article" date="2018" name="Nat. Genet.">
        <title>The Rosa genome provides new insights in the design of modern roses.</title>
        <authorList>
            <person name="Bendahmane M."/>
        </authorList>
    </citation>
    <scope>NUCLEOTIDE SEQUENCE [LARGE SCALE GENOMIC DNA]</scope>
    <source>
        <strain evidence="6">cv. Old Blush</strain>
    </source>
</reference>
<dbReference type="Pfam" id="PF23403">
    <property type="entry name" value="LTI65_LTI78_N"/>
    <property type="match status" value="1"/>
</dbReference>
<feature type="compositionally biased region" description="Basic and acidic residues" evidence="1">
    <location>
        <begin position="1"/>
        <end position="22"/>
    </location>
</feature>
<feature type="compositionally biased region" description="Polar residues" evidence="1">
    <location>
        <begin position="413"/>
        <end position="437"/>
    </location>
</feature>
<dbReference type="InterPro" id="IPR012418">
    <property type="entry name" value="CAP160"/>
</dbReference>
<feature type="region of interest" description="Disordered" evidence="1">
    <location>
        <begin position="180"/>
        <end position="203"/>
    </location>
</feature>
<feature type="region of interest" description="Disordered" evidence="1">
    <location>
        <begin position="614"/>
        <end position="716"/>
    </location>
</feature>
<proteinExistence type="predicted"/>
<evidence type="ECO:0000256" key="1">
    <source>
        <dbReference type="SAM" id="MobiDB-lite"/>
    </source>
</evidence>
<feature type="region of interest" description="Disordered" evidence="1">
    <location>
        <begin position="1"/>
        <end position="128"/>
    </location>
</feature>
<dbReference type="InterPro" id="IPR037491">
    <property type="entry name" value="LTI78/LTI65"/>
</dbReference>
<sequence>MDTHVVHSRVEGEEEEHHEKTSVLKKVKARARKLRDTITGQGNHGHEPEGHQTPDNDQDLDEEDDEDVDDPDVHGAPKYDSAVKKTDAPVQGDILKVPVGNFGDTRAGHDEHEPVVPRENSNVNVSDPLRSNVPELHGTTDHGAMHNSTATRKTDAPVQGGIHFGETHHEYDPVVPKERSNVGISDPMRDSVPGQNRTTTGHEDLLGGARTKLAAPTTGPVLKHEEPKGLVDVIGGGPQASHNTPVSSLPHHGNYNTSTTDVDPGKTFVSGQGEHLGQTRVKLGNTDVLGEGTPKLGKTDVLGEGTHVPQSTPVSSGTHRSAMDVDPRQTFVSGQGGQLGQSRVNLDRPSGLEEDPHSPKANPQAHTPSNYETEVTDPTKSGGEEIGVTPMLHSFDKMNLQDDDCQYLKNGDKQNPSTGSHDQLSPDKPSNQGSSYTEKISYATSAIADKAIAAKNVVASKLGYGGNEPDHDDYSRGYVTGAGKSGSSPRNKVLDPSTNQFIPAETPQVRGTIKPDDVPTTDQKPVQTGGSYTERISFAGSAIADKAMSAKNVVASKLGYGATDQVHDRENVTRTNVQSGTSAADGNTITSNQAGQNKGVSVKDYFVEKLRPGEEDKALSEVISETLHKPKPGVKQETGDSATARPKGKVTESAEVRQRLGNTEGNENFVVDKIEDSIGSMLGGTGKSDEERGQGLSSSAATGEEDQHRRVQVSGK</sequence>
<feature type="compositionally biased region" description="Polar residues" evidence="1">
    <location>
        <begin position="308"/>
        <end position="319"/>
    </location>
</feature>
<feature type="region of interest" description="Disordered" evidence="1">
    <location>
        <begin position="283"/>
        <end position="387"/>
    </location>
</feature>
<dbReference type="OrthoDB" id="1931597at2759"/>
<feature type="compositionally biased region" description="Basic and acidic residues" evidence="1">
    <location>
        <begin position="649"/>
        <end position="658"/>
    </location>
</feature>
<feature type="compositionally biased region" description="Basic and acidic residues" evidence="1">
    <location>
        <begin position="106"/>
        <end position="116"/>
    </location>
</feature>
<feature type="region of interest" description="Disordered" evidence="1">
    <location>
        <begin position="576"/>
        <end position="595"/>
    </location>
</feature>
<dbReference type="AlphaFoldDB" id="A0A2P6SN23"/>
<feature type="compositionally biased region" description="Basic and acidic residues" evidence="1">
    <location>
        <begin position="71"/>
        <end position="87"/>
    </location>
</feature>
<feature type="domain" description="LTI65/LTI78 N-terminal" evidence="4">
    <location>
        <begin position="16"/>
        <end position="83"/>
    </location>
</feature>
<feature type="domain" description="LTI65/LTI78 NYQTKV repeat" evidence="3">
    <location>
        <begin position="343"/>
        <end position="403"/>
    </location>
</feature>